<dbReference type="GO" id="GO:0070139">
    <property type="term" value="F:SUMO-specific endopeptidase activity"/>
    <property type="evidence" value="ECO:0007669"/>
    <property type="project" value="TreeGrafter"/>
</dbReference>
<evidence type="ECO:0000256" key="4">
    <source>
        <dbReference type="ARBA" id="ARBA00022786"/>
    </source>
</evidence>
<keyword evidence="7" id="KW-0732">Signal</keyword>
<gene>
    <name evidence="9" type="ORF">GBAR_LOCUS26769</name>
</gene>
<feature type="compositionally biased region" description="Polar residues" evidence="6">
    <location>
        <begin position="111"/>
        <end position="125"/>
    </location>
</feature>
<feature type="signal peptide" evidence="7">
    <location>
        <begin position="1"/>
        <end position="15"/>
    </location>
</feature>
<evidence type="ECO:0000313" key="9">
    <source>
        <dbReference type="EMBL" id="CAI8048561.1"/>
    </source>
</evidence>
<evidence type="ECO:0000259" key="8">
    <source>
        <dbReference type="Pfam" id="PF02902"/>
    </source>
</evidence>
<dbReference type="GO" id="GO:0005634">
    <property type="term" value="C:nucleus"/>
    <property type="evidence" value="ECO:0007669"/>
    <property type="project" value="TreeGrafter"/>
</dbReference>
<dbReference type="Pfam" id="PF02902">
    <property type="entry name" value="Peptidase_C48"/>
    <property type="match status" value="1"/>
</dbReference>
<evidence type="ECO:0000256" key="2">
    <source>
        <dbReference type="ARBA" id="ARBA00022553"/>
    </source>
</evidence>
<keyword evidence="3 9" id="KW-0645">Protease</keyword>
<accession>A0AA35TKG1</accession>
<feature type="non-terminal residue" evidence="9">
    <location>
        <position position="140"/>
    </location>
</feature>
<keyword evidence="10" id="KW-1185">Reference proteome</keyword>
<comment type="similarity">
    <text evidence="1">Belongs to the peptidase C48 family.</text>
</comment>
<organism evidence="9 10">
    <name type="scientific">Geodia barretti</name>
    <name type="common">Barrett's horny sponge</name>
    <dbReference type="NCBI Taxonomy" id="519541"/>
    <lineage>
        <taxon>Eukaryota</taxon>
        <taxon>Metazoa</taxon>
        <taxon>Porifera</taxon>
        <taxon>Demospongiae</taxon>
        <taxon>Heteroscleromorpha</taxon>
        <taxon>Tetractinellida</taxon>
        <taxon>Astrophorina</taxon>
        <taxon>Geodiidae</taxon>
        <taxon>Geodia</taxon>
    </lineage>
</organism>
<dbReference type="GO" id="GO:0005737">
    <property type="term" value="C:cytoplasm"/>
    <property type="evidence" value="ECO:0007669"/>
    <property type="project" value="TreeGrafter"/>
</dbReference>
<evidence type="ECO:0000256" key="6">
    <source>
        <dbReference type="SAM" id="MobiDB-lite"/>
    </source>
</evidence>
<feature type="region of interest" description="Disordered" evidence="6">
    <location>
        <begin position="102"/>
        <end position="140"/>
    </location>
</feature>
<evidence type="ECO:0000313" key="10">
    <source>
        <dbReference type="Proteomes" id="UP001174909"/>
    </source>
</evidence>
<reference evidence="9" key="1">
    <citation type="submission" date="2023-03" db="EMBL/GenBank/DDBJ databases">
        <authorList>
            <person name="Steffen K."/>
            <person name="Cardenas P."/>
        </authorList>
    </citation>
    <scope>NUCLEOTIDE SEQUENCE</scope>
</reference>
<dbReference type="Proteomes" id="UP001174909">
    <property type="component" value="Unassembled WGS sequence"/>
</dbReference>
<dbReference type="InterPro" id="IPR038765">
    <property type="entry name" value="Papain-like_cys_pep_sf"/>
</dbReference>
<protein>
    <submittedName>
        <fullName evidence="9">Sentrin-specific protease 7</fullName>
    </submittedName>
</protein>
<dbReference type="AlphaFoldDB" id="A0AA35TKG1"/>
<evidence type="ECO:0000256" key="5">
    <source>
        <dbReference type="ARBA" id="ARBA00022801"/>
    </source>
</evidence>
<evidence type="ECO:0000256" key="3">
    <source>
        <dbReference type="ARBA" id="ARBA00022670"/>
    </source>
</evidence>
<dbReference type="Gene3D" id="1.10.418.20">
    <property type="match status" value="1"/>
</dbReference>
<evidence type="ECO:0000256" key="7">
    <source>
        <dbReference type="SAM" id="SignalP"/>
    </source>
</evidence>
<sequence>VSLSLFLSLPSLLLTSSLYSYLTEEWGVKKKDCSPVKFKLKAVHPKLLPQNNSCDCGVFVLQYVESLFQCLKAGHLPPAMPDDWASYHQTQNKRHQLKSLITRLGAEKNHAQTTPPTSQNHTHSSPPSPELIDIPLDPLM</sequence>
<dbReference type="InterPro" id="IPR003653">
    <property type="entry name" value="Peptidase_C48_C"/>
</dbReference>
<feature type="chain" id="PRO_5041389474" evidence="7">
    <location>
        <begin position="16"/>
        <end position="140"/>
    </location>
</feature>
<dbReference type="PANTHER" id="PTHR46896">
    <property type="entry name" value="SENTRIN-SPECIFIC PROTEASE"/>
    <property type="match status" value="1"/>
</dbReference>
<dbReference type="InterPro" id="IPR051947">
    <property type="entry name" value="Sentrin-specific_protease"/>
</dbReference>
<keyword evidence="4" id="KW-0833">Ubl conjugation pathway</keyword>
<dbReference type="SUPFAM" id="SSF54001">
    <property type="entry name" value="Cysteine proteinases"/>
    <property type="match status" value="1"/>
</dbReference>
<dbReference type="GO" id="GO:0016926">
    <property type="term" value="P:protein desumoylation"/>
    <property type="evidence" value="ECO:0007669"/>
    <property type="project" value="TreeGrafter"/>
</dbReference>
<name>A0AA35TKG1_GEOBA</name>
<feature type="domain" description="Ubiquitin-like protease family profile" evidence="8">
    <location>
        <begin position="17"/>
        <end position="69"/>
    </location>
</feature>
<dbReference type="GO" id="GO:0006508">
    <property type="term" value="P:proteolysis"/>
    <property type="evidence" value="ECO:0007669"/>
    <property type="project" value="UniProtKB-KW"/>
</dbReference>
<evidence type="ECO:0000256" key="1">
    <source>
        <dbReference type="ARBA" id="ARBA00005234"/>
    </source>
</evidence>
<proteinExistence type="inferred from homology"/>
<comment type="caution">
    <text evidence="9">The sequence shown here is derived from an EMBL/GenBank/DDBJ whole genome shotgun (WGS) entry which is preliminary data.</text>
</comment>
<dbReference type="EMBL" id="CASHTH010003733">
    <property type="protein sequence ID" value="CAI8048561.1"/>
    <property type="molecule type" value="Genomic_DNA"/>
</dbReference>
<keyword evidence="2" id="KW-0597">Phosphoprotein</keyword>
<keyword evidence="5" id="KW-0378">Hydrolase</keyword>
<dbReference type="PANTHER" id="PTHR46896:SF3">
    <property type="entry name" value="FI06413P-RELATED"/>
    <property type="match status" value="1"/>
</dbReference>